<sequence length="93" mass="10047">MTLRSYNSSASDHDVQESMRRAADFGMIPGVEWAISGANLGVVPLNEGLTHASLLAVPDAAVLKNFYNHPQHEEAAGLSRSITDRLLVMDIQA</sequence>
<proteinExistence type="predicted"/>
<dbReference type="RefSeq" id="WP_378260351.1">
    <property type="nucleotide sequence ID" value="NZ_JBHUKR010000002.1"/>
</dbReference>
<feature type="domain" description="Stress-response A/B barrel" evidence="1">
    <location>
        <begin position="1"/>
        <end position="91"/>
    </location>
</feature>
<keyword evidence="3" id="KW-1185">Reference proteome</keyword>
<evidence type="ECO:0000313" key="2">
    <source>
        <dbReference type="EMBL" id="MFD2414890.1"/>
    </source>
</evidence>
<evidence type="ECO:0000259" key="1">
    <source>
        <dbReference type="PROSITE" id="PS51502"/>
    </source>
</evidence>
<name>A0ABW5FJX2_9PSEU</name>
<dbReference type="InterPro" id="IPR011008">
    <property type="entry name" value="Dimeric_a/b-barrel"/>
</dbReference>
<dbReference type="Proteomes" id="UP001597417">
    <property type="component" value="Unassembled WGS sequence"/>
</dbReference>
<dbReference type="Pfam" id="PF07876">
    <property type="entry name" value="Dabb"/>
    <property type="match status" value="1"/>
</dbReference>
<reference evidence="3" key="1">
    <citation type="journal article" date="2019" name="Int. J. Syst. Evol. Microbiol.">
        <title>The Global Catalogue of Microorganisms (GCM) 10K type strain sequencing project: providing services to taxonomists for standard genome sequencing and annotation.</title>
        <authorList>
            <consortium name="The Broad Institute Genomics Platform"/>
            <consortium name="The Broad Institute Genome Sequencing Center for Infectious Disease"/>
            <person name="Wu L."/>
            <person name="Ma J."/>
        </authorList>
    </citation>
    <scope>NUCLEOTIDE SEQUENCE [LARGE SCALE GENOMIC DNA]</scope>
    <source>
        <strain evidence="3">CGMCC 4.7645</strain>
    </source>
</reference>
<dbReference type="EMBL" id="JBHUKR010000002">
    <property type="protein sequence ID" value="MFD2414890.1"/>
    <property type="molecule type" value="Genomic_DNA"/>
</dbReference>
<dbReference type="SUPFAM" id="SSF54909">
    <property type="entry name" value="Dimeric alpha+beta barrel"/>
    <property type="match status" value="1"/>
</dbReference>
<accession>A0ABW5FJX2</accession>
<dbReference type="InterPro" id="IPR013097">
    <property type="entry name" value="Dabb"/>
</dbReference>
<evidence type="ECO:0000313" key="3">
    <source>
        <dbReference type="Proteomes" id="UP001597417"/>
    </source>
</evidence>
<protein>
    <submittedName>
        <fullName evidence="2">Dabb family protein</fullName>
    </submittedName>
</protein>
<comment type="caution">
    <text evidence="2">The sequence shown here is derived from an EMBL/GenBank/DDBJ whole genome shotgun (WGS) entry which is preliminary data.</text>
</comment>
<dbReference type="Gene3D" id="3.30.70.100">
    <property type="match status" value="1"/>
</dbReference>
<gene>
    <name evidence="2" type="ORF">ACFSXZ_00935</name>
</gene>
<dbReference type="PROSITE" id="PS51502">
    <property type="entry name" value="S_R_A_B_BARREL"/>
    <property type="match status" value="1"/>
</dbReference>
<organism evidence="2 3">
    <name type="scientific">Amycolatopsis pigmentata</name>
    <dbReference type="NCBI Taxonomy" id="450801"/>
    <lineage>
        <taxon>Bacteria</taxon>
        <taxon>Bacillati</taxon>
        <taxon>Actinomycetota</taxon>
        <taxon>Actinomycetes</taxon>
        <taxon>Pseudonocardiales</taxon>
        <taxon>Pseudonocardiaceae</taxon>
        <taxon>Amycolatopsis</taxon>
    </lineage>
</organism>